<dbReference type="Gene3D" id="3.40.710.10">
    <property type="entry name" value="DD-peptidase/beta-lactamase superfamily"/>
    <property type="match status" value="1"/>
</dbReference>
<dbReference type="EMBL" id="JABBNU010000017">
    <property type="protein sequence ID" value="NMM50849.1"/>
    <property type="molecule type" value="Genomic_DNA"/>
</dbReference>
<keyword evidence="1" id="KW-0732">Signal</keyword>
<evidence type="ECO:0000313" key="4">
    <source>
        <dbReference type="Proteomes" id="UP000559010"/>
    </source>
</evidence>
<accession>A0A848J8Z3</accession>
<feature type="domain" description="Beta-lactamase-related" evidence="2">
    <location>
        <begin position="55"/>
        <end position="361"/>
    </location>
</feature>
<reference evidence="3 4" key="1">
    <citation type="submission" date="2020-04" db="EMBL/GenBank/DDBJ databases">
        <title>Flammeovirgaceae bacterium KN852 isolated from deep sea.</title>
        <authorList>
            <person name="Zhang D.-C."/>
        </authorList>
    </citation>
    <scope>NUCLEOTIDE SEQUENCE [LARGE SCALE GENOMIC DNA]</scope>
    <source>
        <strain evidence="3 4">KN852</strain>
    </source>
</reference>
<evidence type="ECO:0000259" key="2">
    <source>
        <dbReference type="Pfam" id="PF00144"/>
    </source>
</evidence>
<dbReference type="PANTHER" id="PTHR46825">
    <property type="entry name" value="D-ALANYL-D-ALANINE-CARBOXYPEPTIDASE/ENDOPEPTIDASE AMPH"/>
    <property type="match status" value="1"/>
</dbReference>
<evidence type="ECO:0000313" key="3">
    <source>
        <dbReference type="EMBL" id="NMM50849.1"/>
    </source>
</evidence>
<proteinExistence type="predicted"/>
<dbReference type="SUPFAM" id="SSF56601">
    <property type="entry name" value="beta-lactamase/transpeptidase-like"/>
    <property type="match status" value="1"/>
</dbReference>
<protein>
    <submittedName>
        <fullName evidence="3">Beta-lactamase family protein</fullName>
    </submittedName>
</protein>
<dbReference type="PANTHER" id="PTHR46825:SF15">
    <property type="entry name" value="BETA-LACTAMASE-RELATED DOMAIN-CONTAINING PROTEIN"/>
    <property type="match status" value="1"/>
</dbReference>
<dbReference type="RefSeq" id="WP_169685215.1">
    <property type="nucleotide sequence ID" value="NZ_JABBNU010000017.1"/>
</dbReference>
<dbReference type="AlphaFoldDB" id="A0A848J8Z3"/>
<dbReference type="Pfam" id="PF00144">
    <property type="entry name" value="Beta-lactamase"/>
    <property type="match status" value="1"/>
</dbReference>
<evidence type="ECO:0000256" key="1">
    <source>
        <dbReference type="SAM" id="SignalP"/>
    </source>
</evidence>
<sequence length="495" mass="56456">MSVKTLILLICFYLLFISCQQKTVDSIKSSNPEITNNFKNIADSIYSENDLYGDVLFAVVNKKGLVYSYAVNRDIIAGRPSALNNNSPIYIASHTKSFTGTLVKILEENNKLNLDSSLAYYLPELTFNNQVDTKTIKLKDLLNHTHGTFSTQLTWKTAFLGYSGKNEELINDLNNDFLLDKSRVFRYSNVGPILAGIIIDKTQQNTWKDILKEEIFSPLKMSNTSAYVSEFDFKTIRPSVTATSDSGIIEKGFYKSDITMHASGGIISTIDDLSKWLSANIRQDELLLKKNAWNELHQSTTVQNREYFTYKRTGYSLGWDIATYQDERILTRFGGLAGISFHISFMPDHKIGVIAISTDNRASLLPHLLANYVYNQYTGKDTDSILQAEYKIFKQNFEKQNNQNYPEDSRILTVTDDNKELLGSYQNNLGWPDINISIVNDQYKFQWGVQKGKVYKSDKNNYLASLGIMMREFEIRNDILITGSLIYLRKTKVTN</sequence>
<feature type="chain" id="PRO_5032848425" evidence="1">
    <location>
        <begin position="24"/>
        <end position="495"/>
    </location>
</feature>
<name>A0A848J8Z3_9BACT</name>
<feature type="signal peptide" evidence="1">
    <location>
        <begin position="1"/>
        <end position="23"/>
    </location>
</feature>
<keyword evidence="4" id="KW-1185">Reference proteome</keyword>
<gene>
    <name evidence="3" type="ORF">HH304_20740</name>
</gene>
<dbReference type="InterPro" id="IPR050491">
    <property type="entry name" value="AmpC-like"/>
</dbReference>
<dbReference type="PROSITE" id="PS51257">
    <property type="entry name" value="PROKAR_LIPOPROTEIN"/>
    <property type="match status" value="1"/>
</dbReference>
<dbReference type="InterPro" id="IPR001466">
    <property type="entry name" value="Beta-lactam-related"/>
</dbReference>
<organism evidence="3 4">
    <name type="scientific">Marinigracilibium pacificum</name>
    <dbReference type="NCBI Taxonomy" id="2729599"/>
    <lineage>
        <taxon>Bacteria</taxon>
        <taxon>Pseudomonadati</taxon>
        <taxon>Bacteroidota</taxon>
        <taxon>Cytophagia</taxon>
        <taxon>Cytophagales</taxon>
        <taxon>Flammeovirgaceae</taxon>
        <taxon>Marinigracilibium</taxon>
    </lineage>
</organism>
<dbReference type="Proteomes" id="UP000559010">
    <property type="component" value="Unassembled WGS sequence"/>
</dbReference>
<comment type="caution">
    <text evidence="3">The sequence shown here is derived from an EMBL/GenBank/DDBJ whole genome shotgun (WGS) entry which is preliminary data.</text>
</comment>
<dbReference type="InterPro" id="IPR012338">
    <property type="entry name" value="Beta-lactam/transpept-like"/>
</dbReference>